<dbReference type="FunFam" id="2.40.128.20:FF:000002">
    <property type="entry name" value="Outer membrane lipoprotein Blc"/>
    <property type="match status" value="1"/>
</dbReference>
<comment type="subunit">
    <text evidence="3 12">Homodimer.</text>
</comment>
<dbReference type="RefSeq" id="WP_166917407.1">
    <property type="nucleotide sequence ID" value="NZ_CP050253.1"/>
</dbReference>
<gene>
    <name evidence="15" type="ORF">IPMB12_10675</name>
</gene>
<dbReference type="PANTHER" id="PTHR10612:SF34">
    <property type="entry name" value="APOLIPOPROTEIN D"/>
    <property type="match status" value="1"/>
</dbReference>
<evidence type="ECO:0000313" key="16">
    <source>
        <dbReference type="Proteomes" id="UP000501168"/>
    </source>
</evidence>
<feature type="domain" description="Lipocalin/cytosolic fatty-acid binding" evidence="14">
    <location>
        <begin position="33"/>
        <end position="173"/>
    </location>
</feature>
<evidence type="ECO:0000256" key="5">
    <source>
        <dbReference type="ARBA" id="ARBA00023121"/>
    </source>
</evidence>
<keyword evidence="8 12" id="KW-0998">Cell outer membrane</keyword>
<evidence type="ECO:0000256" key="12">
    <source>
        <dbReference type="PIRNR" id="PIRNR036893"/>
    </source>
</evidence>
<dbReference type="InterPro" id="IPR002446">
    <property type="entry name" value="Lipocalin_bac"/>
</dbReference>
<keyword evidence="4" id="KW-0732">Signal</keyword>
<dbReference type="FunCoup" id="A0A6G9IEU0">
    <property type="interactions" value="167"/>
</dbReference>
<dbReference type="GO" id="GO:0009279">
    <property type="term" value="C:cell outer membrane"/>
    <property type="evidence" value="ECO:0007669"/>
    <property type="project" value="UniProtKB-SubCell"/>
</dbReference>
<sequence>MFKFHHIGKILSAFLFTGCSVSVPPDIKPVDQFDISKYLGTWYEIARLDHSFEKGLNNVKAAYSLKENGDVKVVNSGFNPIKGKWSEAIGTAKFLGEPDTGALKVSFFGPFYGGYNIVKLDEHYQYAVIVGSSLKYFWILSRTPTISENLKQELLTVAYELNIDTQQLIWVNQDKNLEH</sequence>
<evidence type="ECO:0000256" key="7">
    <source>
        <dbReference type="ARBA" id="ARBA00023139"/>
    </source>
</evidence>
<evidence type="ECO:0000256" key="3">
    <source>
        <dbReference type="ARBA" id="ARBA00011738"/>
    </source>
</evidence>
<dbReference type="EMBL" id="CP050253">
    <property type="protein sequence ID" value="QIQ22110.1"/>
    <property type="molecule type" value="Genomic_DNA"/>
</dbReference>
<reference evidence="15 16" key="1">
    <citation type="submission" date="2020-03" db="EMBL/GenBank/DDBJ databases">
        <title>Complete genome sequence of Orbus sp. IPMB12 (BCRC 80908).</title>
        <authorList>
            <person name="Lo W.-S."/>
            <person name="Chang T.-H."/>
            <person name="Kuo C.-H."/>
        </authorList>
    </citation>
    <scope>NUCLEOTIDE SEQUENCE [LARGE SCALE GENOMIC DNA]</scope>
    <source>
        <strain evidence="15 16">IPMB12</strain>
    </source>
</reference>
<keyword evidence="7 13" id="KW-0564">Palmitate</keyword>
<dbReference type="Pfam" id="PF08212">
    <property type="entry name" value="Lipocalin_2"/>
    <property type="match status" value="1"/>
</dbReference>
<evidence type="ECO:0000256" key="10">
    <source>
        <dbReference type="ARBA" id="ARBA00057024"/>
    </source>
</evidence>
<evidence type="ECO:0000256" key="11">
    <source>
        <dbReference type="ARBA" id="ARBA00071217"/>
    </source>
</evidence>
<evidence type="ECO:0000256" key="9">
    <source>
        <dbReference type="ARBA" id="ARBA00023288"/>
    </source>
</evidence>
<feature type="lipid moiety-binding region" description="S-diacylglycerol cysteine" evidence="13">
    <location>
        <position position="19"/>
    </location>
</feature>
<dbReference type="SUPFAM" id="SSF50814">
    <property type="entry name" value="Lipocalins"/>
    <property type="match status" value="1"/>
</dbReference>
<protein>
    <recommendedName>
        <fullName evidence="11 12">Outer membrane lipoprotein Blc</fullName>
    </recommendedName>
</protein>
<dbReference type="InterPro" id="IPR022272">
    <property type="entry name" value="Lipocalin_CS"/>
</dbReference>
<proteinExistence type="inferred from homology"/>
<dbReference type="CDD" id="cd19438">
    <property type="entry name" value="lipocalin_Blc-like"/>
    <property type="match status" value="1"/>
</dbReference>
<comment type="similarity">
    <text evidence="2 12">Belongs to the calycin superfamily. Lipocalin family.</text>
</comment>
<evidence type="ECO:0000256" key="4">
    <source>
        <dbReference type="ARBA" id="ARBA00022729"/>
    </source>
</evidence>
<dbReference type="GO" id="GO:0006950">
    <property type="term" value="P:response to stress"/>
    <property type="evidence" value="ECO:0007669"/>
    <property type="project" value="UniProtKB-ARBA"/>
</dbReference>
<keyword evidence="6 12" id="KW-0472">Membrane</keyword>
<dbReference type="InterPro" id="IPR022271">
    <property type="entry name" value="Lipocalin_ApoD"/>
</dbReference>
<evidence type="ECO:0000259" key="14">
    <source>
        <dbReference type="Pfam" id="PF08212"/>
    </source>
</evidence>
<dbReference type="PRINTS" id="PR01171">
    <property type="entry name" value="BCTLIPOCALIN"/>
</dbReference>
<dbReference type="PANTHER" id="PTHR10612">
    <property type="entry name" value="APOLIPOPROTEIN D"/>
    <property type="match status" value="1"/>
</dbReference>
<evidence type="ECO:0000256" key="6">
    <source>
        <dbReference type="ARBA" id="ARBA00023136"/>
    </source>
</evidence>
<dbReference type="PROSITE" id="PS00213">
    <property type="entry name" value="LIPOCALIN"/>
    <property type="match status" value="1"/>
</dbReference>
<dbReference type="PIRSF" id="PIRSF036893">
    <property type="entry name" value="Lipocalin_ApoD"/>
    <property type="match status" value="1"/>
</dbReference>
<evidence type="ECO:0000256" key="1">
    <source>
        <dbReference type="ARBA" id="ARBA00004459"/>
    </source>
</evidence>
<evidence type="ECO:0000256" key="13">
    <source>
        <dbReference type="PIRSR" id="PIRSR036893-52"/>
    </source>
</evidence>
<evidence type="ECO:0000256" key="8">
    <source>
        <dbReference type="ARBA" id="ARBA00023237"/>
    </source>
</evidence>
<keyword evidence="5 12" id="KW-0446">Lipid-binding</keyword>
<evidence type="ECO:0000256" key="2">
    <source>
        <dbReference type="ARBA" id="ARBA00006889"/>
    </source>
</evidence>
<comment type="function">
    <text evidence="10 12">Involved in the storage or transport of lipids necessary for membrane maintenance under stressful conditions. Displays a binding preference for lysophospholipids.</text>
</comment>
<keyword evidence="9 12" id="KW-0449">Lipoprotein</keyword>
<dbReference type="AlphaFoldDB" id="A0A6G9IEU0"/>
<name>A0A6G9IEU0_9GAMM</name>
<dbReference type="Proteomes" id="UP000501168">
    <property type="component" value="Chromosome"/>
</dbReference>
<accession>A0A6G9IEU0</accession>
<comment type="subcellular location">
    <subcellularLocation>
        <location evidence="1">Cell outer membrane</location>
        <topology evidence="1">Lipid-anchor</topology>
    </subcellularLocation>
</comment>
<dbReference type="InterPro" id="IPR000566">
    <property type="entry name" value="Lipocln_cytosolic_FA-bd_dom"/>
</dbReference>
<dbReference type="KEGG" id="orb:IPMB12_10675"/>
<dbReference type="InterPro" id="IPR047202">
    <property type="entry name" value="Lipocalin_Blc-like_dom"/>
</dbReference>
<dbReference type="GO" id="GO:0008289">
    <property type="term" value="F:lipid binding"/>
    <property type="evidence" value="ECO:0007669"/>
    <property type="project" value="UniProtKB-UniRule"/>
</dbReference>
<dbReference type="InParanoid" id="A0A6G9IEU0"/>
<keyword evidence="16" id="KW-1185">Reference proteome</keyword>
<dbReference type="Gene3D" id="2.40.128.20">
    <property type="match status" value="1"/>
</dbReference>
<evidence type="ECO:0000313" key="15">
    <source>
        <dbReference type="EMBL" id="QIQ22110.1"/>
    </source>
</evidence>
<dbReference type="InterPro" id="IPR012674">
    <property type="entry name" value="Calycin"/>
</dbReference>
<organism evidence="15 16">
    <name type="scientific">Zophobihabitans entericus</name>
    <dbReference type="NCBI Taxonomy" id="1635327"/>
    <lineage>
        <taxon>Bacteria</taxon>
        <taxon>Pseudomonadati</taxon>
        <taxon>Pseudomonadota</taxon>
        <taxon>Gammaproteobacteria</taxon>
        <taxon>Orbales</taxon>
        <taxon>Orbaceae</taxon>
        <taxon>Zophobihabitans</taxon>
    </lineage>
</organism>